<evidence type="ECO:0000256" key="1">
    <source>
        <dbReference type="SAM" id="SignalP"/>
    </source>
</evidence>
<accession>W5Y0B8</accession>
<protein>
    <recommendedName>
        <fullName evidence="4">Secreted protein</fullName>
    </recommendedName>
</protein>
<dbReference type="RefSeq" id="WP_025252691.1">
    <property type="nucleotide sequence ID" value="NZ_CP004353.1"/>
</dbReference>
<dbReference type="KEGG" id="cvt:B843_06385"/>
<dbReference type="PATRIC" id="fig|1224164.3.peg.1283"/>
<gene>
    <name evidence="2" type="ORF">B843_06385</name>
</gene>
<keyword evidence="1" id="KW-0732">Signal</keyword>
<reference evidence="2 3" key="1">
    <citation type="submission" date="2013-02" db="EMBL/GenBank/DDBJ databases">
        <title>The complete genome sequence of Corynebacterium vitaeruminis DSM 20294.</title>
        <authorList>
            <person name="Ruckert C."/>
            <person name="Albersmeier A."/>
            <person name="Kalinowski J."/>
        </authorList>
    </citation>
    <scope>NUCLEOTIDE SEQUENCE [LARGE SCALE GENOMIC DNA]</scope>
    <source>
        <strain evidence="3">ATCC 10234</strain>
    </source>
</reference>
<organism evidence="2 3">
    <name type="scientific">Corynebacterium vitaeruminis DSM 20294</name>
    <dbReference type="NCBI Taxonomy" id="1224164"/>
    <lineage>
        <taxon>Bacteria</taxon>
        <taxon>Bacillati</taxon>
        <taxon>Actinomycetota</taxon>
        <taxon>Actinomycetes</taxon>
        <taxon>Mycobacteriales</taxon>
        <taxon>Corynebacteriaceae</taxon>
        <taxon>Corynebacterium</taxon>
    </lineage>
</organism>
<dbReference type="EMBL" id="CP004353">
    <property type="protein sequence ID" value="AHI22662.1"/>
    <property type="molecule type" value="Genomic_DNA"/>
</dbReference>
<sequence>MMKKLAAALAVTTALTLLAPAANAQSSAPTQSEPGLGPFGQFFAASSDAWQQFVFPNIADMNTGEEGQYLPQIISSTVPVWISSTLALPLISLERYLLGYQDSPFMSS</sequence>
<dbReference type="HOGENOM" id="CLU_2192615_0_0_11"/>
<evidence type="ECO:0008006" key="4">
    <source>
        <dbReference type="Google" id="ProtNLM"/>
    </source>
</evidence>
<evidence type="ECO:0000313" key="3">
    <source>
        <dbReference type="Proteomes" id="UP000019222"/>
    </source>
</evidence>
<dbReference type="Proteomes" id="UP000019222">
    <property type="component" value="Chromosome"/>
</dbReference>
<dbReference type="AlphaFoldDB" id="W5Y0B8"/>
<feature type="chain" id="PRO_5004876239" description="Secreted protein" evidence="1">
    <location>
        <begin position="25"/>
        <end position="108"/>
    </location>
</feature>
<evidence type="ECO:0000313" key="2">
    <source>
        <dbReference type="EMBL" id="AHI22662.1"/>
    </source>
</evidence>
<name>W5Y0B8_9CORY</name>
<feature type="signal peptide" evidence="1">
    <location>
        <begin position="1"/>
        <end position="24"/>
    </location>
</feature>
<proteinExistence type="predicted"/>
<keyword evidence="3" id="KW-1185">Reference proteome</keyword>